<dbReference type="AlphaFoldDB" id="A0A067S5S7"/>
<evidence type="ECO:0000313" key="1">
    <source>
        <dbReference type="EMBL" id="KDR66195.1"/>
    </source>
</evidence>
<dbReference type="Proteomes" id="UP000027222">
    <property type="component" value="Unassembled WGS sequence"/>
</dbReference>
<keyword evidence="2" id="KW-1185">Reference proteome</keyword>
<accession>A0A067S5S7</accession>
<name>A0A067S5S7_GALM3</name>
<gene>
    <name evidence="1" type="ORF">GALMADRAFT_259674</name>
</gene>
<dbReference type="EMBL" id="KL142426">
    <property type="protein sequence ID" value="KDR66195.1"/>
    <property type="molecule type" value="Genomic_DNA"/>
</dbReference>
<dbReference type="HOGENOM" id="CLU_1517974_0_0_1"/>
<evidence type="ECO:0000313" key="2">
    <source>
        <dbReference type="Proteomes" id="UP000027222"/>
    </source>
</evidence>
<protein>
    <submittedName>
        <fullName evidence="1">Uncharacterized protein</fullName>
    </submittedName>
</protein>
<organism evidence="1 2">
    <name type="scientific">Galerina marginata (strain CBS 339.88)</name>
    <dbReference type="NCBI Taxonomy" id="685588"/>
    <lineage>
        <taxon>Eukaryota</taxon>
        <taxon>Fungi</taxon>
        <taxon>Dikarya</taxon>
        <taxon>Basidiomycota</taxon>
        <taxon>Agaricomycotina</taxon>
        <taxon>Agaricomycetes</taxon>
        <taxon>Agaricomycetidae</taxon>
        <taxon>Agaricales</taxon>
        <taxon>Agaricineae</taxon>
        <taxon>Strophariaceae</taxon>
        <taxon>Galerina</taxon>
    </lineage>
</organism>
<proteinExistence type="predicted"/>
<sequence>MYCYNITYNLQAGNPLGTASSPNTAPRLPSNHFLEALGPQQLEVAGLESEILSISRVQPGLEVVTHALQALNDKVERFAVAFSKCYGSPYLNHELGNSTLAKCPRTVSVHPSVADLIKFGISSKATGDRVVVPCLRCLLNHRLLQNIFGNIHQGNKELQLGGSDIFSDGEPDYLRAM</sequence>
<reference evidence="2" key="1">
    <citation type="journal article" date="2014" name="Proc. Natl. Acad. Sci. U.S.A.">
        <title>Extensive sampling of basidiomycete genomes demonstrates inadequacy of the white-rot/brown-rot paradigm for wood decay fungi.</title>
        <authorList>
            <person name="Riley R."/>
            <person name="Salamov A.A."/>
            <person name="Brown D.W."/>
            <person name="Nagy L.G."/>
            <person name="Floudas D."/>
            <person name="Held B.W."/>
            <person name="Levasseur A."/>
            <person name="Lombard V."/>
            <person name="Morin E."/>
            <person name="Otillar R."/>
            <person name="Lindquist E.A."/>
            <person name="Sun H."/>
            <person name="LaButti K.M."/>
            <person name="Schmutz J."/>
            <person name="Jabbour D."/>
            <person name="Luo H."/>
            <person name="Baker S.E."/>
            <person name="Pisabarro A.G."/>
            <person name="Walton J.D."/>
            <person name="Blanchette R.A."/>
            <person name="Henrissat B."/>
            <person name="Martin F."/>
            <person name="Cullen D."/>
            <person name="Hibbett D.S."/>
            <person name="Grigoriev I.V."/>
        </authorList>
    </citation>
    <scope>NUCLEOTIDE SEQUENCE [LARGE SCALE GENOMIC DNA]</scope>
    <source>
        <strain evidence="2">CBS 339.88</strain>
    </source>
</reference>